<dbReference type="GO" id="GO:0005576">
    <property type="term" value="C:extracellular region"/>
    <property type="evidence" value="ECO:0007669"/>
    <property type="project" value="TreeGrafter"/>
</dbReference>
<evidence type="ECO:0000313" key="3">
    <source>
        <dbReference type="Proteomes" id="UP000799439"/>
    </source>
</evidence>
<feature type="signal peptide" evidence="1">
    <location>
        <begin position="1"/>
        <end position="17"/>
    </location>
</feature>
<dbReference type="Proteomes" id="UP000799439">
    <property type="component" value="Unassembled WGS sequence"/>
</dbReference>
<reference evidence="2" key="1">
    <citation type="journal article" date="2020" name="Stud. Mycol.">
        <title>101 Dothideomycetes genomes: a test case for predicting lifestyles and emergence of pathogens.</title>
        <authorList>
            <person name="Haridas S."/>
            <person name="Albert R."/>
            <person name="Binder M."/>
            <person name="Bloem J."/>
            <person name="Labutti K."/>
            <person name="Salamov A."/>
            <person name="Andreopoulos B."/>
            <person name="Baker S."/>
            <person name="Barry K."/>
            <person name="Bills G."/>
            <person name="Bluhm B."/>
            <person name="Cannon C."/>
            <person name="Castanera R."/>
            <person name="Culley D."/>
            <person name="Daum C."/>
            <person name="Ezra D."/>
            <person name="Gonzalez J."/>
            <person name="Henrissat B."/>
            <person name="Kuo A."/>
            <person name="Liang C."/>
            <person name="Lipzen A."/>
            <person name="Lutzoni F."/>
            <person name="Magnuson J."/>
            <person name="Mondo S."/>
            <person name="Nolan M."/>
            <person name="Ohm R."/>
            <person name="Pangilinan J."/>
            <person name="Park H.-J."/>
            <person name="Ramirez L."/>
            <person name="Alfaro M."/>
            <person name="Sun H."/>
            <person name="Tritt A."/>
            <person name="Yoshinaga Y."/>
            <person name="Zwiers L.-H."/>
            <person name="Turgeon B."/>
            <person name="Goodwin S."/>
            <person name="Spatafora J."/>
            <person name="Crous P."/>
            <person name="Grigoriev I."/>
        </authorList>
    </citation>
    <scope>NUCLEOTIDE SEQUENCE</scope>
    <source>
        <strain evidence="2">CBS 260.36</strain>
    </source>
</reference>
<feature type="chain" id="PRO_5040400386" evidence="1">
    <location>
        <begin position="18"/>
        <end position="200"/>
    </location>
</feature>
<gene>
    <name evidence="2" type="ORF">K461DRAFT_270745</name>
</gene>
<keyword evidence="1" id="KW-0732">Signal</keyword>
<dbReference type="InterPro" id="IPR021054">
    <property type="entry name" value="Cell_wall_mannoprotein_1"/>
</dbReference>
<name>A0A9P4IWP3_9PEZI</name>
<comment type="caution">
    <text evidence="2">The sequence shown here is derived from an EMBL/GenBank/DDBJ whole genome shotgun (WGS) entry which is preliminary data.</text>
</comment>
<dbReference type="PANTHER" id="PTHR38123">
    <property type="entry name" value="CELL WALL SERINE-THREONINE-RICH GALACTOMANNOPROTEIN MP1 (AFU_ORTHOLOGUE AFUA_4G03240)"/>
    <property type="match status" value="1"/>
</dbReference>
<dbReference type="Pfam" id="PF12296">
    <property type="entry name" value="HsbA"/>
    <property type="match status" value="1"/>
</dbReference>
<dbReference type="EMBL" id="ML996090">
    <property type="protein sequence ID" value="KAF2150234.1"/>
    <property type="molecule type" value="Genomic_DNA"/>
</dbReference>
<dbReference type="AlphaFoldDB" id="A0A9P4IWP3"/>
<proteinExistence type="predicted"/>
<dbReference type="PANTHER" id="PTHR38123:SF4">
    <property type="entry name" value="CELL WALL GALACTOMANNOPROTEIN, PUTATIVE (AFU_ORTHOLOGUE AFUA_4G00870)-RELATED"/>
    <property type="match status" value="1"/>
</dbReference>
<dbReference type="Gene3D" id="1.20.1280.140">
    <property type="match status" value="1"/>
</dbReference>
<evidence type="ECO:0000256" key="1">
    <source>
        <dbReference type="SAM" id="SignalP"/>
    </source>
</evidence>
<evidence type="ECO:0000313" key="2">
    <source>
        <dbReference type="EMBL" id="KAF2150234.1"/>
    </source>
</evidence>
<keyword evidence="3" id="KW-1185">Reference proteome</keyword>
<organism evidence="2 3">
    <name type="scientific">Myriangium duriaei CBS 260.36</name>
    <dbReference type="NCBI Taxonomy" id="1168546"/>
    <lineage>
        <taxon>Eukaryota</taxon>
        <taxon>Fungi</taxon>
        <taxon>Dikarya</taxon>
        <taxon>Ascomycota</taxon>
        <taxon>Pezizomycotina</taxon>
        <taxon>Dothideomycetes</taxon>
        <taxon>Dothideomycetidae</taxon>
        <taxon>Myriangiales</taxon>
        <taxon>Myriangiaceae</taxon>
        <taxon>Myriangium</taxon>
    </lineage>
</organism>
<accession>A0A9P4IWP3</accession>
<dbReference type="OrthoDB" id="2422134at2759"/>
<sequence length="200" mass="21049">MLPQTLLTLALSTFALASPTLEVRQHGNSTTQLLNQITTIESNIAKLSSTLDGFKPNSFLGAGKALVIQFQTGALGTSLNKATEIINAAQTFNAQDSGNIAVAVLGLEPKIAALLNNIVTHKPAFSSVLWLLDLSQTVEDDLIEQKGESNEFGTALGQKLSGVFAAGAPLINAQIQQYFTYAVGNYSACTGVVCLPPIDI</sequence>
<protein>
    <submittedName>
        <fullName evidence="2">Uncharacterized protein</fullName>
    </submittedName>
</protein>